<organism evidence="1 2">
    <name type="scientific">Candidatus Mycoplasma haematobovis</name>
    <dbReference type="NCBI Taxonomy" id="432608"/>
    <lineage>
        <taxon>Bacteria</taxon>
        <taxon>Bacillati</taxon>
        <taxon>Mycoplasmatota</taxon>
        <taxon>Mollicutes</taxon>
        <taxon>Mycoplasmataceae</taxon>
        <taxon>Mycoplasma</taxon>
    </lineage>
</organism>
<protein>
    <submittedName>
        <fullName evidence="1">Uncharacterized protein</fullName>
    </submittedName>
</protein>
<proteinExistence type="predicted"/>
<comment type="caution">
    <text evidence="1">The sequence shown here is derived from an EMBL/GenBank/DDBJ whole genome shotgun (WGS) entry which is preliminary data.</text>
</comment>
<dbReference type="EMBL" id="LWUJ01000010">
    <property type="protein sequence ID" value="OAL10506.1"/>
    <property type="molecule type" value="Genomic_DNA"/>
</dbReference>
<keyword evidence="2" id="KW-1185">Reference proteome</keyword>
<name>A0A1A9QEX9_9MOLU</name>
<evidence type="ECO:0000313" key="1">
    <source>
        <dbReference type="EMBL" id="OAL10506.1"/>
    </source>
</evidence>
<dbReference type="RefSeq" id="WP_187149740.1">
    <property type="nucleotide sequence ID" value="NZ_LWUJ01000010.1"/>
</dbReference>
<dbReference type="AlphaFoldDB" id="A0A1A9QEX9"/>
<accession>A0A1A9QEX9</accession>
<dbReference type="STRING" id="432608.A6V39_00380"/>
<reference evidence="2" key="1">
    <citation type="submission" date="2016-04" db="EMBL/GenBank/DDBJ databases">
        <authorList>
            <person name="Quiroz-Castaneda R.E."/>
            <person name="Martinez-Ocampo F."/>
        </authorList>
    </citation>
    <scope>NUCLEOTIDE SEQUENCE [LARGE SCALE GENOMIC DNA]</scope>
    <source>
        <strain evidence="2">INIFAP01</strain>
    </source>
</reference>
<sequence>MGPKQIAIAGLGVSAVAGGAGFAIQQSYKTSATQDNKDSVENQEEKIGDKLKTAGIELIATNAEDKFWKIAWNENKDDPDVKGSNPIATNANTLKTWCTGAYQKPISNTEDSEKVKKLCVVPPLTIEAKLKKDNKTFTTNWENKHGQVKTTPGLIDKLREVETGLSDVNDTTKGKAALEKWCNNQKPAELEPDTYLEKYKEIVNLCV</sequence>
<evidence type="ECO:0000313" key="2">
    <source>
        <dbReference type="Proteomes" id="UP000077623"/>
    </source>
</evidence>
<dbReference type="Proteomes" id="UP000077623">
    <property type="component" value="Unassembled WGS sequence"/>
</dbReference>
<gene>
    <name evidence="1" type="ORF">A6V39_00380</name>
</gene>